<dbReference type="OrthoDB" id="9780991at2"/>
<evidence type="ECO:0000313" key="6">
    <source>
        <dbReference type="Proteomes" id="UP000196228"/>
    </source>
</evidence>
<protein>
    <recommendedName>
        <fullName evidence="7">ABC transporter substrate-binding protein</fullName>
    </recommendedName>
</protein>
<sequence>MVHTVQHRHRLAGVVATAAAGALALTGCASSQDPADGSGTGDAEGGSFTLWDPYPQFDETSAWATLLDTCAAEAGVEITREGMDTSALTSKLLLAAQAKNAPDLAVIDNPLVASIAETGLLASTDELGLDTSAILPNALAAGQLDGTAYGVPLGSNTLALYYNAAILTETGMPEPTTWAELRDVVAAAQAAGHQGIAFSAVGTEEGTFQFLPFFWGAGAELDDLDSPEAVEALTLWTDFVTSGAASASVLNSTQADANDLFLAGDLAFQVNGSWQLPLLDAGDVEYGIVPIPGVDGGTAPAPLGGEFLTVPVADADRQATSAELVACITEPQNSLEWAKGLSYVLPVDDPDLESQQIEQTPNLAAFIDAVGSARGRTADLGTDYPRVSEKLWTAVQEALSGTKTPEQALTDAQAAVDAG</sequence>
<proteinExistence type="inferred from homology"/>
<comment type="similarity">
    <text evidence="1">Belongs to the bacterial solute-binding protein 1 family.</text>
</comment>
<keyword evidence="2" id="KW-0813">Transport</keyword>
<dbReference type="Pfam" id="PF13416">
    <property type="entry name" value="SBP_bac_8"/>
    <property type="match status" value="1"/>
</dbReference>
<dbReference type="GO" id="GO:0015768">
    <property type="term" value="P:maltose transport"/>
    <property type="evidence" value="ECO:0007669"/>
    <property type="project" value="TreeGrafter"/>
</dbReference>
<evidence type="ECO:0000256" key="3">
    <source>
        <dbReference type="ARBA" id="ARBA00022729"/>
    </source>
</evidence>
<dbReference type="GO" id="GO:0042956">
    <property type="term" value="P:maltodextrin transmembrane transport"/>
    <property type="evidence" value="ECO:0007669"/>
    <property type="project" value="TreeGrafter"/>
</dbReference>
<accession>A0A1Y0HTN3</accession>
<evidence type="ECO:0008006" key="7">
    <source>
        <dbReference type="Google" id="ProtNLM"/>
    </source>
</evidence>
<dbReference type="Proteomes" id="UP000196228">
    <property type="component" value="Chromosome"/>
</dbReference>
<keyword evidence="3 4" id="KW-0732">Signal</keyword>
<feature type="chain" id="PRO_5013299179" description="ABC transporter substrate-binding protein" evidence="4">
    <location>
        <begin position="32"/>
        <end position="419"/>
    </location>
</feature>
<dbReference type="GO" id="GO:1901982">
    <property type="term" value="F:maltose binding"/>
    <property type="evidence" value="ECO:0007669"/>
    <property type="project" value="TreeGrafter"/>
</dbReference>
<evidence type="ECO:0000256" key="1">
    <source>
        <dbReference type="ARBA" id="ARBA00008520"/>
    </source>
</evidence>
<dbReference type="RefSeq" id="WP_087470575.1">
    <property type="nucleotide sequence ID" value="NZ_CP021383.1"/>
</dbReference>
<evidence type="ECO:0000313" key="5">
    <source>
        <dbReference type="EMBL" id="ARU51538.1"/>
    </source>
</evidence>
<dbReference type="AlphaFoldDB" id="A0A1Y0HTN3"/>
<evidence type="ECO:0000256" key="4">
    <source>
        <dbReference type="SAM" id="SignalP"/>
    </source>
</evidence>
<organism evidence="5 6">
    <name type="scientific">Cellulosimicrobium cellulans</name>
    <name type="common">Arthrobacter luteus</name>
    <dbReference type="NCBI Taxonomy" id="1710"/>
    <lineage>
        <taxon>Bacteria</taxon>
        <taxon>Bacillati</taxon>
        <taxon>Actinomycetota</taxon>
        <taxon>Actinomycetes</taxon>
        <taxon>Micrococcales</taxon>
        <taxon>Promicromonosporaceae</taxon>
        <taxon>Cellulosimicrobium</taxon>
    </lineage>
</organism>
<dbReference type="PANTHER" id="PTHR30061:SF50">
    <property type="entry name" value="MALTOSE_MALTODEXTRIN-BINDING PERIPLASMIC PROTEIN"/>
    <property type="match status" value="1"/>
</dbReference>
<reference evidence="5 6" key="1">
    <citation type="submission" date="2017-05" db="EMBL/GenBank/DDBJ databases">
        <authorList>
            <person name="Song R."/>
            <person name="Chenine A.L."/>
            <person name="Ruprecht R.M."/>
        </authorList>
    </citation>
    <scope>NUCLEOTIDE SEQUENCE [LARGE SCALE GENOMIC DNA]</scope>
    <source>
        <strain evidence="5 6">PSBB019</strain>
    </source>
</reference>
<dbReference type="Gene3D" id="3.40.190.10">
    <property type="entry name" value="Periplasmic binding protein-like II"/>
    <property type="match status" value="1"/>
</dbReference>
<dbReference type="EMBL" id="CP021383">
    <property type="protein sequence ID" value="ARU51538.1"/>
    <property type="molecule type" value="Genomic_DNA"/>
</dbReference>
<dbReference type="SUPFAM" id="SSF53850">
    <property type="entry name" value="Periplasmic binding protein-like II"/>
    <property type="match status" value="1"/>
</dbReference>
<evidence type="ECO:0000256" key="2">
    <source>
        <dbReference type="ARBA" id="ARBA00022448"/>
    </source>
</evidence>
<dbReference type="PANTHER" id="PTHR30061">
    <property type="entry name" value="MALTOSE-BINDING PERIPLASMIC PROTEIN"/>
    <property type="match status" value="1"/>
</dbReference>
<dbReference type="KEGG" id="cceu:CBR64_08655"/>
<dbReference type="InterPro" id="IPR006059">
    <property type="entry name" value="SBP"/>
</dbReference>
<name>A0A1Y0HTN3_CELCE</name>
<feature type="signal peptide" evidence="4">
    <location>
        <begin position="1"/>
        <end position="31"/>
    </location>
</feature>
<gene>
    <name evidence="5" type="ORF">CBR64_08655</name>
</gene>
<dbReference type="GO" id="GO:0055052">
    <property type="term" value="C:ATP-binding cassette (ABC) transporter complex, substrate-binding subunit-containing"/>
    <property type="evidence" value="ECO:0007669"/>
    <property type="project" value="TreeGrafter"/>
</dbReference>